<evidence type="ECO:0000256" key="1">
    <source>
        <dbReference type="SAM" id="Phobius"/>
    </source>
</evidence>
<gene>
    <name evidence="2" type="ORF">bsdE14_04080</name>
</gene>
<proteinExistence type="predicted"/>
<name>A0ABQ5N1D5_9CLOT</name>
<evidence type="ECO:0000313" key="3">
    <source>
        <dbReference type="Proteomes" id="UP001208567"/>
    </source>
</evidence>
<dbReference type="RefSeq" id="WP_264848274.1">
    <property type="nucleotide sequence ID" value="NZ_BRXR01000001.1"/>
</dbReference>
<dbReference type="Proteomes" id="UP001208567">
    <property type="component" value="Unassembled WGS sequence"/>
</dbReference>
<reference evidence="2 3" key="1">
    <citation type="journal article" date="2024" name="Int. J. Syst. Evol. Microbiol.">
        <title>Clostridium omnivorum sp. nov., isolated from anoxic soil under the treatment of reductive soil disinfestation.</title>
        <authorList>
            <person name="Ueki A."/>
            <person name="Tonouchi A."/>
            <person name="Kaku N."/>
            <person name="Honma S."/>
            <person name="Ueki K."/>
        </authorList>
    </citation>
    <scope>NUCLEOTIDE SEQUENCE [LARGE SCALE GENOMIC DNA]</scope>
    <source>
        <strain evidence="2 3">E14</strain>
    </source>
</reference>
<evidence type="ECO:0008006" key="4">
    <source>
        <dbReference type="Google" id="ProtNLM"/>
    </source>
</evidence>
<keyword evidence="1" id="KW-1133">Transmembrane helix</keyword>
<sequence>MLDFIKRFITEERAQGVTEYALALGVIIIATIALISTFSGSIQTAWTNRTNGLGTSVVNATAPVP</sequence>
<protein>
    <recommendedName>
        <fullName evidence="4">Flp family type IVb pilin</fullName>
    </recommendedName>
</protein>
<organism evidence="2 3">
    <name type="scientific">Clostridium omnivorum</name>
    <dbReference type="NCBI Taxonomy" id="1604902"/>
    <lineage>
        <taxon>Bacteria</taxon>
        <taxon>Bacillati</taxon>
        <taxon>Bacillota</taxon>
        <taxon>Clostridia</taxon>
        <taxon>Eubacteriales</taxon>
        <taxon>Clostridiaceae</taxon>
        <taxon>Clostridium</taxon>
    </lineage>
</organism>
<comment type="caution">
    <text evidence="2">The sequence shown here is derived from an EMBL/GenBank/DDBJ whole genome shotgun (WGS) entry which is preliminary data.</text>
</comment>
<feature type="transmembrane region" description="Helical" evidence="1">
    <location>
        <begin position="20"/>
        <end position="39"/>
    </location>
</feature>
<keyword evidence="1" id="KW-0472">Membrane</keyword>
<evidence type="ECO:0000313" key="2">
    <source>
        <dbReference type="EMBL" id="GLC28998.1"/>
    </source>
</evidence>
<keyword evidence="3" id="KW-1185">Reference proteome</keyword>
<dbReference type="EMBL" id="BRXR01000001">
    <property type="protein sequence ID" value="GLC28998.1"/>
    <property type="molecule type" value="Genomic_DNA"/>
</dbReference>
<accession>A0ABQ5N1D5</accession>
<keyword evidence="1" id="KW-0812">Transmembrane</keyword>